<feature type="transmembrane region" description="Helical" evidence="1">
    <location>
        <begin position="283"/>
        <end position="303"/>
    </location>
</feature>
<dbReference type="GO" id="GO:0016020">
    <property type="term" value="C:membrane"/>
    <property type="evidence" value="ECO:0007669"/>
    <property type="project" value="TreeGrafter"/>
</dbReference>
<evidence type="ECO:0000259" key="2">
    <source>
        <dbReference type="Pfam" id="PF01757"/>
    </source>
</evidence>
<dbReference type="PANTHER" id="PTHR23028:SF131">
    <property type="entry name" value="BLR2367 PROTEIN"/>
    <property type="match status" value="1"/>
</dbReference>
<feature type="transmembrane region" description="Helical" evidence="1">
    <location>
        <begin position="309"/>
        <end position="331"/>
    </location>
</feature>
<dbReference type="PANTHER" id="PTHR23028">
    <property type="entry name" value="ACETYLTRANSFERASE"/>
    <property type="match status" value="1"/>
</dbReference>
<name>A0A1X6ZKR3_9RHOB</name>
<feature type="transmembrane region" description="Helical" evidence="1">
    <location>
        <begin position="190"/>
        <end position="208"/>
    </location>
</feature>
<dbReference type="Pfam" id="PF01757">
    <property type="entry name" value="Acyl_transf_3"/>
    <property type="match status" value="1"/>
</dbReference>
<evidence type="ECO:0000256" key="1">
    <source>
        <dbReference type="SAM" id="Phobius"/>
    </source>
</evidence>
<evidence type="ECO:0000313" key="3">
    <source>
        <dbReference type="EMBL" id="SLN53649.1"/>
    </source>
</evidence>
<feature type="transmembrane region" description="Helical" evidence="1">
    <location>
        <begin position="220"/>
        <end position="241"/>
    </location>
</feature>
<evidence type="ECO:0000313" key="4">
    <source>
        <dbReference type="Proteomes" id="UP000193570"/>
    </source>
</evidence>
<feature type="transmembrane region" description="Helical" evidence="1">
    <location>
        <begin position="84"/>
        <end position="103"/>
    </location>
</feature>
<dbReference type="InterPro" id="IPR050879">
    <property type="entry name" value="Acyltransferase_3"/>
</dbReference>
<gene>
    <name evidence="3" type="ORF">ROJ8625_02742</name>
</gene>
<proteinExistence type="predicted"/>
<feature type="transmembrane region" description="Helical" evidence="1">
    <location>
        <begin position="168"/>
        <end position="184"/>
    </location>
</feature>
<keyword evidence="1" id="KW-0812">Transmembrane</keyword>
<keyword evidence="4" id="KW-1185">Reference proteome</keyword>
<feature type="transmembrane region" description="Helical" evidence="1">
    <location>
        <begin position="136"/>
        <end position="161"/>
    </location>
</feature>
<protein>
    <submittedName>
        <fullName evidence="3">Acyltransferase family protein</fullName>
    </submittedName>
</protein>
<dbReference type="InterPro" id="IPR002656">
    <property type="entry name" value="Acyl_transf_3_dom"/>
</dbReference>
<feature type="transmembrane region" description="Helical" evidence="1">
    <location>
        <begin position="21"/>
        <end position="39"/>
    </location>
</feature>
<feature type="transmembrane region" description="Helical" evidence="1">
    <location>
        <begin position="51"/>
        <end position="72"/>
    </location>
</feature>
<dbReference type="OrthoDB" id="9796461at2"/>
<keyword evidence="1" id="KW-1133">Transmembrane helix</keyword>
<keyword evidence="1" id="KW-0472">Membrane</keyword>
<dbReference type="AlphaFoldDB" id="A0A1X6ZKR3"/>
<keyword evidence="3" id="KW-0808">Transferase</keyword>
<reference evidence="3 4" key="1">
    <citation type="submission" date="2017-03" db="EMBL/GenBank/DDBJ databases">
        <authorList>
            <person name="Afonso C.L."/>
            <person name="Miller P.J."/>
            <person name="Scott M.A."/>
            <person name="Spackman E."/>
            <person name="Goraichik I."/>
            <person name="Dimitrov K.M."/>
            <person name="Suarez D.L."/>
            <person name="Swayne D.E."/>
        </authorList>
    </citation>
    <scope>NUCLEOTIDE SEQUENCE [LARGE SCALE GENOMIC DNA]</scope>
    <source>
        <strain evidence="3 4">CECT 8625</strain>
    </source>
</reference>
<dbReference type="EMBL" id="FWFK01000004">
    <property type="protein sequence ID" value="SLN53649.1"/>
    <property type="molecule type" value="Genomic_DNA"/>
</dbReference>
<organism evidence="3 4">
    <name type="scientific">Roseivivax jejudonensis</name>
    <dbReference type="NCBI Taxonomy" id="1529041"/>
    <lineage>
        <taxon>Bacteria</taxon>
        <taxon>Pseudomonadati</taxon>
        <taxon>Pseudomonadota</taxon>
        <taxon>Alphaproteobacteria</taxon>
        <taxon>Rhodobacterales</taxon>
        <taxon>Roseobacteraceae</taxon>
        <taxon>Roseivivax</taxon>
    </lineage>
</organism>
<accession>A0A1X6ZKR3</accession>
<dbReference type="GO" id="GO:0000271">
    <property type="term" value="P:polysaccharide biosynthetic process"/>
    <property type="evidence" value="ECO:0007669"/>
    <property type="project" value="TreeGrafter"/>
</dbReference>
<dbReference type="GO" id="GO:0016747">
    <property type="term" value="F:acyltransferase activity, transferring groups other than amino-acyl groups"/>
    <property type="evidence" value="ECO:0007669"/>
    <property type="project" value="InterPro"/>
</dbReference>
<feature type="domain" description="Acyltransferase 3" evidence="2">
    <location>
        <begin position="19"/>
        <end position="323"/>
    </location>
</feature>
<feature type="transmembrane region" description="Helical" evidence="1">
    <location>
        <begin position="247"/>
        <end position="263"/>
    </location>
</feature>
<keyword evidence="3" id="KW-0012">Acyltransferase</keyword>
<sequence length="367" mass="39461">MPAHPHHAQERSAPTLVHLQYLRGLAALMVVVHHVVKAREGFFSPLAGSDFGRAGVLIFFVLSGFIIAHVSSADRPAAFALRRVVRVVPLYWVLTLVFFAIQVRHDPSLAVLAERAPELLASLFFVPHMHETADRIWPILVPGWTLNYEMFFFALFLAGLVVGRPRRVVPALIAALVIAGLALPGSDPRWVTWTSPLLLLFVVGIALAEAWRRWDLSRAWPALPLGAVVLAAGAVGVAPGAAAQPTLAVGAALVTLGTLGCQARWPERRVPLLGPLGDASYSLYLSHTIALIVLLKILGALPLGGWSQFAVVTTLAVGACWVIGLLCYRWIERPMLHSHRRIVARILRPAPPSAAGLAAPPAGGSGR</sequence>
<dbReference type="RefSeq" id="WP_159456770.1">
    <property type="nucleotide sequence ID" value="NZ_FWFK01000004.1"/>
</dbReference>
<dbReference type="Proteomes" id="UP000193570">
    <property type="component" value="Unassembled WGS sequence"/>
</dbReference>